<reference evidence="2" key="1">
    <citation type="journal article" date="2019" name="Int. J. Syst. Evol. Microbiol.">
        <title>The Global Catalogue of Microorganisms (GCM) 10K type strain sequencing project: providing services to taxonomists for standard genome sequencing and annotation.</title>
        <authorList>
            <consortium name="The Broad Institute Genomics Platform"/>
            <consortium name="The Broad Institute Genome Sequencing Center for Infectious Disease"/>
            <person name="Wu L."/>
            <person name="Ma J."/>
        </authorList>
    </citation>
    <scope>NUCLEOTIDE SEQUENCE [LARGE SCALE GENOMIC DNA]</scope>
    <source>
        <strain evidence="2">CGMCC 1.15342</strain>
    </source>
</reference>
<evidence type="ECO:0000313" key="1">
    <source>
        <dbReference type="EMBL" id="GGC35147.1"/>
    </source>
</evidence>
<dbReference type="EMBL" id="BMIK01000010">
    <property type="protein sequence ID" value="GGC35147.1"/>
    <property type="molecule type" value="Genomic_DNA"/>
</dbReference>
<proteinExistence type="predicted"/>
<organism evidence="1 2">
    <name type="scientific">Parapedobacter defluvii</name>
    <dbReference type="NCBI Taxonomy" id="2045106"/>
    <lineage>
        <taxon>Bacteria</taxon>
        <taxon>Pseudomonadati</taxon>
        <taxon>Bacteroidota</taxon>
        <taxon>Sphingobacteriia</taxon>
        <taxon>Sphingobacteriales</taxon>
        <taxon>Sphingobacteriaceae</taxon>
        <taxon>Parapedobacter</taxon>
    </lineage>
</organism>
<evidence type="ECO:0000313" key="2">
    <source>
        <dbReference type="Proteomes" id="UP000597338"/>
    </source>
</evidence>
<accession>A0ABQ1M5R8</accession>
<keyword evidence="2" id="KW-1185">Reference proteome</keyword>
<sequence length="143" mass="17077">MFTVRWETEKLRVTNENVNCLFSNLDPQSFNEAYNIFLQHLNPDFEPLMIDGMAYALNSTEQECFVQRFITNWIYYYTINNLDIKVCQEDFDHPYTADYLLPFIDEKYGPDTSASLALGAKILRMDTDLYAKLVAYRRWYYDR</sequence>
<gene>
    <name evidence="1" type="ORF">GCM10011386_29100</name>
</gene>
<dbReference type="Proteomes" id="UP000597338">
    <property type="component" value="Unassembled WGS sequence"/>
</dbReference>
<comment type="caution">
    <text evidence="1">The sequence shown here is derived from an EMBL/GenBank/DDBJ whole genome shotgun (WGS) entry which is preliminary data.</text>
</comment>
<protein>
    <submittedName>
        <fullName evidence="1">Uncharacterized protein</fullName>
    </submittedName>
</protein>
<name>A0ABQ1M5R8_9SPHI</name>